<dbReference type="Proteomes" id="UP001597045">
    <property type="component" value="Unassembled WGS sequence"/>
</dbReference>
<dbReference type="SUPFAM" id="SSF56349">
    <property type="entry name" value="DNA breaking-rejoining enzymes"/>
    <property type="match status" value="1"/>
</dbReference>
<proteinExistence type="predicted"/>
<sequence length="225" mass="25683">MRKSFNPNTRPSVDKANSEWLRKSTIQVRELGNPDTFRKLLTKLDRKLDGTRAASDTIRLRRTTLTNALDLAVEQKLLTENPMRAVKTKKHSSVLRQVDRRSVANLMQGRMLLVAVWLKSPRLLAFFALMYYAGLRPEEATNVRKECLALPAEGWGDINLEEATPEIGDEWTDSGTRHEARSLKHREDGVTRPVPSCPELTAILWWHIREFGTAPDGRLFPGQRN</sequence>
<gene>
    <name evidence="4" type="ORF">ACFQ1S_27775</name>
</gene>
<evidence type="ECO:0000256" key="3">
    <source>
        <dbReference type="SAM" id="MobiDB-lite"/>
    </source>
</evidence>
<evidence type="ECO:0000313" key="5">
    <source>
        <dbReference type="Proteomes" id="UP001597045"/>
    </source>
</evidence>
<reference evidence="5" key="1">
    <citation type="journal article" date="2019" name="Int. J. Syst. Evol. Microbiol.">
        <title>The Global Catalogue of Microorganisms (GCM) 10K type strain sequencing project: providing services to taxonomists for standard genome sequencing and annotation.</title>
        <authorList>
            <consortium name="The Broad Institute Genomics Platform"/>
            <consortium name="The Broad Institute Genome Sequencing Center for Infectious Disease"/>
            <person name="Wu L."/>
            <person name="Ma J."/>
        </authorList>
    </citation>
    <scope>NUCLEOTIDE SEQUENCE [LARGE SCALE GENOMIC DNA]</scope>
    <source>
        <strain evidence="5">JCM 31486</strain>
    </source>
</reference>
<evidence type="ECO:0000313" key="4">
    <source>
        <dbReference type="EMBL" id="MFD1049063.1"/>
    </source>
</evidence>
<dbReference type="Gene3D" id="1.10.150.130">
    <property type="match status" value="1"/>
</dbReference>
<comment type="caution">
    <text evidence="4">The sequence shown here is derived from an EMBL/GenBank/DDBJ whole genome shotgun (WGS) entry which is preliminary data.</text>
</comment>
<dbReference type="InterPro" id="IPR011010">
    <property type="entry name" value="DNA_brk_join_enz"/>
</dbReference>
<feature type="non-terminal residue" evidence="4">
    <location>
        <position position="225"/>
    </location>
</feature>
<feature type="region of interest" description="Disordered" evidence="3">
    <location>
        <begin position="168"/>
        <end position="191"/>
    </location>
</feature>
<name>A0ABW3MG59_9PSEU</name>
<keyword evidence="1" id="KW-0238">DNA-binding</keyword>
<dbReference type="InterPro" id="IPR010998">
    <property type="entry name" value="Integrase_recombinase_N"/>
</dbReference>
<keyword evidence="5" id="KW-1185">Reference proteome</keyword>
<evidence type="ECO:0000256" key="2">
    <source>
        <dbReference type="ARBA" id="ARBA00023172"/>
    </source>
</evidence>
<feature type="compositionally biased region" description="Basic and acidic residues" evidence="3">
    <location>
        <begin position="175"/>
        <end position="190"/>
    </location>
</feature>
<organism evidence="4 5">
    <name type="scientific">Kibdelosporangium lantanae</name>
    <dbReference type="NCBI Taxonomy" id="1497396"/>
    <lineage>
        <taxon>Bacteria</taxon>
        <taxon>Bacillati</taxon>
        <taxon>Actinomycetota</taxon>
        <taxon>Actinomycetes</taxon>
        <taxon>Pseudonocardiales</taxon>
        <taxon>Pseudonocardiaceae</taxon>
        <taxon>Kibdelosporangium</taxon>
    </lineage>
</organism>
<dbReference type="EMBL" id="JBHTIS010001954">
    <property type="protein sequence ID" value="MFD1049063.1"/>
    <property type="molecule type" value="Genomic_DNA"/>
</dbReference>
<keyword evidence="2" id="KW-0233">DNA recombination</keyword>
<dbReference type="InterPro" id="IPR013762">
    <property type="entry name" value="Integrase-like_cat_sf"/>
</dbReference>
<dbReference type="Gene3D" id="1.10.443.10">
    <property type="entry name" value="Intergrase catalytic core"/>
    <property type="match status" value="1"/>
</dbReference>
<evidence type="ECO:0000256" key="1">
    <source>
        <dbReference type="ARBA" id="ARBA00023125"/>
    </source>
</evidence>
<protein>
    <submittedName>
        <fullName evidence="4">Integrase</fullName>
    </submittedName>
</protein>
<accession>A0ABW3MG59</accession>